<feature type="region of interest" description="Disordered" evidence="1">
    <location>
        <begin position="40"/>
        <end position="59"/>
    </location>
</feature>
<evidence type="ECO:0000313" key="2">
    <source>
        <dbReference type="EMBL" id="WXB07167.1"/>
    </source>
</evidence>
<name>A0ABZ2LEJ2_9BACT</name>
<evidence type="ECO:0000256" key="1">
    <source>
        <dbReference type="SAM" id="MobiDB-lite"/>
    </source>
</evidence>
<reference evidence="2" key="1">
    <citation type="submission" date="2021-12" db="EMBL/GenBank/DDBJ databases">
        <title>Discovery of the Pendulisporaceae a myxobacterial family with distinct sporulation behavior and unique specialized metabolism.</title>
        <authorList>
            <person name="Garcia R."/>
            <person name="Popoff A."/>
            <person name="Bader C.D."/>
            <person name="Loehr J."/>
            <person name="Walesch S."/>
            <person name="Walt C."/>
            <person name="Boldt J."/>
            <person name="Bunk B."/>
            <person name="Haeckl F.J.F.P.J."/>
            <person name="Gunesch A.P."/>
            <person name="Birkelbach J."/>
            <person name="Nuebel U."/>
            <person name="Pietschmann T."/>
            <person name="Bach T."/>
            <person name="Mueller R."/>
        </authorList>
    </citation>
    <scope>NUCLEOTIDE SEQUENCE</scope>
    <source>
        <strain evidence="2">MSr11367</strain>
    </source>
</reference>
<sequence length="59" mass="6072">MRLPLTLAASMAFCSDAKGIILEPSPLGVPLLEDTKRPHLSLMPDSASAGGALGHPSMT</sequence>
<dbReference type="Proteomes" id="UP001374803">
    <property type="component" value="Chromosome"/>
</dbReference>
<accession>A0ABZ2LEJ2</accession>
<proteinExistence type="predicted"/>
<dbReference type="EMBL" id="CP089983">
    <property type="protein sequence ID" value="WXB07167.1"/>
    <property type="molecule type" value="Genomic_DNA"/>
</dbReference>
<organism evidence="2 3">
    <name type="scientific">Pendulispora rubella</name>
    <dbReference type="NCBI Taxonomy" id="2741070"/>
    <lineage>
        <taxon>Bacteria</taxon>
        <taxon>Pseudomonadati</taxon>
        <taxon>Myxococcota</taxon>
        <taxon>Myxococcia</taxon>
        <taxon>Myxococcales</taxon>
        <taxon>Sorangiineae</taxon>
        <taxon>Pendulisporaceae</taxon>
        <taxon>Pendulispora</taxon>
    </lineage>
</organism>
<dbReference type="RefSeq" id="WP_394836827.1">
    <property type="nucleotide sequence ID" value="NZ_CP089929.1"/>
</dbReference>
<evidence type="ECO:0000313" key="3">
    <source>
        <dbReference type="Proteomes" id="UP001374803"/>
    </source>
</evidence>
<gene>
    <name evidence="2" type="ORF">LVJ94_07950</name>
</gene>
<keyword evidence="3" id="KW-1185">Reference proteome</keyword>
<protein>
    <submittedName>
        <fullName evidence="2">Uncharacterized protein</fullName>
    </submittedName>
</protein>